<dbReference type="InterPro" id="IPR013219">
    <property type="entry name" value="Ribosomal_mS33"/>
</dbReference>
<feature type="non-terminal residue" evidence="7">
    <location>
        <position position="1"/>
    </location>
</feature>
<dbReference type="SUPFAM" id="SSF52047">
    <property type="entry name" value="RNI-like"/>
    <property type="match status" value="1"/>
</dbReference>
<evidence type="ECO:0000256" key="6">
    <source>
        <dbReference type="ARBA" id="ARBA00035132"/>
    </source>
</evidence>
<dbReference type="InterPro" id="IPR032675">
    <property type="entry name" value="LRR_dom_sf"/>
</dbReference>
<keyword evidence="8" id="KW-1185">Reference proteome</keyword>
<dbReference type="Pfam" id="PF08293">
    <property type="entry name" value="MRP-S33"/>
    <property type="match status" value="1"/>
</dbReference>
<dbReference type="EMBL" id="JANBPK010001479">
    <property type="protein sequence ID" value="KAJ2922679.1"/>
    <property type="molecule type" value="Genomic_DNA"/>
</dbReference>
<evidence type="ECO:0000256" key="3">
    <source>
        <dbReference type="ARBA" id="ARBA00022980"/>
    </source>
</evidence>
<keyword evidence="5" id="KW-0687">Ribonucleoprotein</keyword>
<reference evidence="7" key="1">
    <citation type="submission" date="2022-06" db="EMBL/GenBank/DDBJ databases">
        <title>Genome Sequence of Candolleomyces eurysporus.</title>
        <authorList>
            <person name="Buettner E."/>
        </authorList>
    </citation>
    <scope>NUCLEOTIDE SEQUENCE</scope>
    <source>
        <strain evidence="7">VTCC 930004</strain>
    </source>
</reference>
<dbReference type="GO" id="GO:0005840">
    <property type="term" value="C:ribosome"/>
    <property type="evidence" value="ECO:0007669"/>
    <property type="project" value="UniProtKB-KW"/>
</dbReference>
<comment type="caution">
    <text evidence="7">The sequence shown here is derived from an EMBL/GenBank/DDBJ whole genome shotgun (WGS) entry which is preliminary data.</text>
</comment>
<proteinExistence type="inferred from homology"/>
<evidence type="ECO:0000313" key="8">
    <source>
        <dbReference type="Proteomes" id="UP001140091"/>
    </source>
</evidence>
<protein>
    <recommendedName>
        <fullName evidence="6">Small ribosomal subunit protein mS33</fullName>
    </recommendedName>
</protein>
<dbReference type="Proteomes" id="UP001140091">
    <property type="component" value="Unassembled WGS sequence"/>
</dbReference>
<name>A0A9W8IXT5_9AGAR</name>
<evidence type="ECO:0000256" key="5">
    <source>
        <dbReference type="ARBA" id="ARBA00023274"/>
    </source>
</evidence>
<dbReference type="OrthoDB" id="3023006at2759"/>
<evidence type="ECO:0000256" key="1">
    <source>
        <dbReference type="ARBA" id="ARBA00004173"/>
    </source>
</evidence>
<dbReference type="Gene3D" id="3.80.10.10">
    <property type="entry name" value="Ribonuclease Inhibitor"/>
    <property type="match status" value="1"/>
</dbReference>
<evidence type="ECO:0000256" key="2">
    <source>
        <dbReference type="ARBA" id="ARBA00008970"/>
    </source>
</evidence>
<sequence>MSASTSRLTSLLKLRSSVFQTVWNPTGIRTGAKYLRSNLRGPAMVNYYPTTINLSQIIRRYPELEMVDEDEQQRFEDVAYRRKRGKGAPKKAKTKADSRRLGKKREAFSFTLITRAGILEQCQVLDIIRRIMETLPLEVYSDIIQLLRPKGPRFPPHVLPIEVVISHVSTAWRRLAFSDSQSWKIVEVFSPKTLPRAFAYLSRSADAAIHLRLDLWDYGSRVNLRRLNPNDHQAFISSLTDLLRSAAPRCKSILVFTARERTAQRLSAALVDVQAPLLQRLRIVVDRDEDEQYLDDGKQEQLAILTGAESLRFVELETPSFPPLCQLTTLCLHNCTSDWLTAQELTRILQESTHLENLSLSMAHPVFKDWPAQALVNSGRPSVTTQSLQALRISEDESPGLASRVLLLIDAPNLISLTLMVTSTALGTFFDSPQATQKEHPKFPKLQYLSLESFNNMQNVKQFTEAFPSITHLRISYLPAYFLRRFTTDLQGPGSPWPDLHTLVFEIMRDAEGFKLKESVCKIVAKRREMNLPAPKVLGDKDLLRVFGSSDFLNEVIKMEELSTRNYQEPWWVLDHERTMDGIGMPQ</sequence>
<dbReference type="GO" id="GO:1990904">
    <property type="term" value="C:ribonucleoprotein complex"/>
    <property type="evidence" value="ECO:0007669"/>
    <property type="project" value="UniProtKB-KW"/>
</dbReference>
<dbReference type="GO" id="GO:0005739">
    <property type="term" value="C:mitochondrion"/>
    <property type="evidence" value="ECO:0007669"/>
    <property type="project" value="UniProtKB-SubCell"/>
</dbReference>
<keyword evidence="4" id="KW-0496">Mitochondrion</keyword>
<evidence type="ECO:0000313" key="7">
    <source>
        <dbReference type="EMBL" id="KAJ2922679.1"/>
    </source>
</evidence>
<comment type="similarity">
    <text evidence="2">Belongs to the mitochondrion-specific ribosomal protein mS33 family.</text>
</comment>
<evidence type="ECO:0000256" key="4">
    <source>
        <dbReference type="ARBA" id="ARBA00023128"/>
    </source>
</evidence>
<dbReference type="PANTHER" id="PTHR13362:SF2">
    <property type="entry name" value="SMALL RIBOSOMAL SUBUNIT PROTEIN MS33"/>
    <property type="match status" value="1"/>
</dbReference>
<gene>
    <name evidence="7" type="ORF">H1R20_g14424</name>
</gene>
<dbReference type="PANTHER" id="PTHR13362">
    <property type="entry name" value="MITOCHONDRIAL RIBOSOMAL PROTEIN S33"/>
    <property type="match status" value="1"/>
</dbReference>
<organism evidence="7 8">
    <name type="scientific">Candolleomyces eurysporus</name>
    <dbReference type="NCBI Taxonomy" id="2828524"/>
    <lineage>
        <taxon>Eukaryota</taxon>
        <taxon>Fungi</taxon>
        <taxon>Dikarya</taxon>
        <taxon>Basidiomycota</taxon>
        <taxon>Agaricomycotina</taxon>
        <taxon>Agaricomycetes</taxon>
        <taxon>Agaricomycetidae</taxon>
        <taxon>Agaricales</taxon>
        <taxon>Agaricineae</taxon>
        <taxon>Psathyrellaceae</taxon>
        <taxon>Candolleomyces</taxon>
    </lineage>
</organism>
<dbReference type="AlphaFoldDB" id="A0A9W8IXT5"/>
<accession>A0A9W8IXT5</accession>
<comment type="subcellular location">
    <subcellularLocation>
        <location evidence="1">Mitochondrion</location>
    </subcellularLocation>
</comment>
<keyword evidence="3" id="KW-0689">Ribosomal protein</keyword>